<dbReference type="CDD" id="cd02440">
    <property type="entry name" value="AdoMet_MTases"/>
    <property type="match status" value="1"/>
</dbReference>
<keyword evidence="1" id="KW-0830">Ubiquinone</keyword>
<dbReference type="PANTHER" id="PTHR43861:SF6">
    <property type="entry name" value="METHYLTRANSFERASE TYPE 11"/>
    <property type="match status" value="1"/>
</dbReference>
<dbReference type="Gene3D" id="3.40.50.150">
    <property type="entry name" value="Vaccinia Virus protein VP39"/>
    <property type="match status" value="1"/>
</dbReference>
<dbReference type="Pfam" id="PF13489">
    <property type="entry name" value="Methyltransf_23"/>
    <property type="match status" value="1"/>
</dbReference>
<name>A0A7G9YLE0_9EURY</name>
<gene>
    <name evidence="1" type="primary">COQ3</name>
    <name evidence="1" type="ORF">IMBEDNDK_00034</name>
</gene>
<accession>A0A7G9YLE0</accession>
<dbReference type="GO" id="GO:0102208">
    <property type="term" value="F:2-polyprenyl-6-hydroxyphenol methylase activity"/>
    <property type="evidence" value="ECO:0007669"/>
    <property type="project" value="UniProtKB-EC"/>
</dbReference>
<sequence length="247" mass="29001">MSKSYYLYGKEKTFGETKSFIEDYFRINILNNPKNRYNKTLKYIPSKSYVLDYGCGWGILSKMLTDKGCRVDGIDLDKHSIDIAKDIIKENEFLKFENIPITNIPDEKYDYVISTEVIEHTHNPGNYLMECNRVLKKNGFLVLSLPNIINLRFFAAQLLNFNKKFTNYFRNFEYDKTHHHIQAWDPLTFMRLLASVGFEYTAHEFIQGMALPKGKYIHLGIPRIKNLSYIMIFKVQKKKFTMIGPGD</sequence>
<dbReference type="SUPFAM" id="SSF53335">
    <property type="entry name" value="S-adenosyl-L-methionine-dependent methyltransferases"/>
    <property type="match status" value="1"/>
</dbReference>
<reference evidence="1" key="1">
    <citation type="submission" date="2020-06" db="EMBL/GenBank/DDBJ databases">
        <title>Unique genomic features of the anaerobic methanotrophic archaea.</title>
        <authorList>
            <person name="Chadwick G.L."/>
            <person name="Skennerton C.T."/>
            <person name="Laso-Perez R."/>
            <person name="Leu A.O."/>
            <person name="Speth D.R."/>
            <person name="Yu H."/>
            <person name="Morgan-Lang C."/>
            <person name="Hatzenpichler R."/>
            <person name="Goudeau D."/>
            <person name="Malmstrom R."/>
            <person name="Brazelton W.J."/>
            <person name="Woyke T."/>
            <person name="Hallam S.J."/>
            <person name="Tyson G.W."/>
            <person name="Wegener G."/>
            <person name="Boetius A."/>
            <person name="Orphan V."/>
        </authorList>
    </citation>
    <scope>NUCLEOTIDE SEQUENCE</scope>
</reference>
<keyword evidence="1" id="KW-0808">Transferase</keyword>
<dbReference type="EC" id="2.1.1.222" evidence="1"/>
<protein>
    <submittedName>
        <fullName evidence="1">Ubiquinone biosynthesis O-methyltransferase, mitochondrial</fullName>
        <ecNumber evidence="1">2.1.1.222</ecNumber>
    </submittedName>
</protein>
<proteinExistence type="predicted"/>
<dbReference type="InterPro" id="IPR029063">
    <property type="entry name" value="SAM-dependent_MTases_sf"/>
</dbReference>
<dbReference type="EMBL" id="MT631362">
    <property type="protein sequence ID" value="QNO48824.1"/>
    <property type="molecule type" value="Genomic_DNA"/>
</dbReference>
<dbReference type="PANTHER" id="PTHR43861">
    <property type="entry name" value="TRANS-ACONITATE 2-METHYLTRANSFERASE-RELATED"/>
    <property type="match status" value="1"/>
</dbReference>
<keyword evidence="1" id="KW-0489">Methyltransferase</keyword>
<evidence type="ECO:0000313" key="1">
    <source>
        <dbReference type="EMBL" id="QNO48824.1"/>
    </source>
</evidence>
<organism evidence="1">
    <name type="scientific">Candidatus Methanogaster sp. ANME-2c ERB4</name>
    <dbReference type="NCBI Taxonomy" id="2759911"/>
    <lineage>
        <taxon>Archaea</taxon>
        <taxon>Methanobacteriati</taxon>
        <taxon>Methanobacteriota</taxon>
        <taxon>Stenosarchaea group</taxon>
        <taxon>Methanomicrobia</taxon>
        <taxon>Methanosarcinales</taxon>
        <taxon>ANME-2 cluster</taxon>
        <taxon>Candidatus Methanogasteraceae</taxon>
        <taxon>Candidatus Methanogaster</taxon>
    </lineage>
</organism>
<dbReference type="AlphaFoldDB" id="A0A7G9YLE0"/>
<dbReference type="GO" id="GO:0032259">
    <property type="term" value="P:methylation"/>
    <property type="evidence" value="ECO:0007669"/>
    <property type="project" value="UniProtKB-KW"/>
</dbReference>